<dbReference type="RefSeq" id="WP_034793104.1">
    <property type="nucleotide sequence ID" value="NZ_AWFF01000027.1"/>
</dbReference>
<dbReference type="InterPro" id="IPR004626">
    <property type="entry name" value="RarD"/>
</dbReference>
<dbReference type="NCBIfam" id="TIGR00688">
    <property type="entry name" value="rarD"/>
    <property type="match status" value="1"/>
</dbReference>
<evidence type="ECO:0000256" key="4">
    <source>
        <dbReference type="ARBA" id="ARBA00022475"/>
    </source>
</evidence>
<feature type="transmembrane region" description="Helical" evidence="8">
    <location>
        <begin position="148"/>
        <end position="165"/>
    </location>
</feature>
<name>A0A062UDM2_9PROT</name>
<dbReference type="Pfam" id="PF00892">
    <property type="entry name" value="EamA"/>
    <property type="match status" value="1"/>
</dbReference>
<sequence length="302" mass="33488">MNAETRLGFFAGLGAYFIWGSLPLYIRLMDHISATELLAQRIVWSVPTALILIAVAAKWRDVRVAFQWQNVRWLAISGLLIGANWACYIWAVHVNRTVEASLGYYINPLVNVLFGMFIFSERLRKAQWVAVVLATIGVGIMTMAYGHVPWVALFLCVTFAIYSLIRKQVAVDSRAGFLVEIALLAPLALTWLGWFSSQPGNTLMGDGGWDVVLLMAAGPITSVPLILFALSARRLKLSTLGMMQYIGPTLQFLIATLVFREAFSWTHGVAFGFIWLALIIFTSDSVMGEAKARRLARAARIA</sequence>
<dbReference type="OrthoDB" id="369870at2"/>
<proteinExistence type="inferred from homology"/>
<feature type="transmembrane region" description="Helical" evidence="8">
    <location>
        <begin position="126"/>
        <end position="142"/>
    </location>
</feature>
<protein>
    <recommendedName>
        <fullName evidence="9">EamA domain-containing protein</fullName>
    </recommendedName>
</protein>
<feature type="transmembrane region" description="Helical" evidence="8">
    <location>
        <begin position="265"/>
        <end position="287"/>
    </location>
</feature>
<feature type="transmembrane region" description="Helical" evidence="8">
    <location>
        <begin position="177"/>
        <end position="196"/>
    </location>
</feature>
<dbReference type="SUPFAM" id="SSF103481">
    <property type="entry name" value="Multidrug resistance efflux transporter EmrE"/>
    <property type="match status" value="2"/>
</dbReference>
<comment type="similarity">
    <text evidence="2">Belongs to the EamA transporter family.</text>
</comment>
<evidence type="ECO:0000256" key="7">
    <source>
        <dbReference type="ARBA" id="ARBA00023136"/>
    </source>
</evidence>
<dbReference type="InterPro" id="IPR037185">
    <property type="entry name" value="EmrE-like"/>
</dbReference>
<dbReference type="PANTHER" id="PTHR22911">
    <property type="entry name" value="ACYL-MALONYL CONDENSING ENZYME-RELATED"/>
    <property type="match status" value="1"/>
</dbReference>
<dbReference type="eggNOG" id="COG2962">
    <property type="taxonomic scope" value="Bacteria"/>
</dbReference>
<evidence type="ECO:0000259" key="9">
    <source>
        <dbReference type="Pfam" id="PF00892"/>
    </source>
</evidence>
<feature type="transmembrane region" description="Helical" evidence="8">
    <location>
        <begin position="71"/>
        <end position="91"/>
    </location>
</feature>
<comment type="caution">
    <text evidence="10">The sequence shown here is derived from an EMBL/GenBank/DDBJ whole genome shotgun (WGS) entry which is preliminary data.</text>
</comment>
<keyword evidence="3" id="KW-0813">Transport</keyword>
<evidence type="ECO:0000256" key="3">
    <source>
        <dbReference type="ARBA" id="ARBA00022448"/>
    </source>
</evidence>
<gene>
    <name evidence="10" type="ORF">HY29_10640</name>
</gene>
<dbReference type="EMBL" id="AWFF01000027">
    <property type="protein sequence ID" value="KCZ55813.1"/>
    <property type="molecule type" value="Genomic_DNA"/>
</dbReference>
<dbReference type="PANTHER" id="PTHR22911:SF137">
    <property type="entry name" value="SOLUTE CARRIER FAMILY 35 MEMBER G2-RELATED"/>
    <property type="match status" value="1"/>
</dbReference>
<keyword evidence="6 8" id="KW-1133">Transmembrane helix</keyword>
<evidence type="ECO:0000256" key="8">
    <source>
        <dbReference type="SAM" id="Phobius"/>
    </source>
</evidence>
<keyword evidence="4" id="KW-1003">Cell membrane</keyword>
<evidence type="ECO:0000256" key="5">
    <source>
        <dbReference type="ARBA" id="ARBA00022692"/>
    </source>
</evidence>
<feature type="transmembrane region" description="Helical" evidence="8">
    <location>
        <begin position="103"/>
        <end position="119"/>
    </location>
</feature>
<organism evidence="10 11">
    <name type="scientific">Hyphomonas beringensis</name>
    <dbReference type="NCBI Taxonomy" id="1280946"/>
    <lineage>
        <taxon>Bacteria</taxon>
        <taxon>Pseudomonadati</taxon>
        <taxon>Pseudomonadota</taxon>
        <taxon>Alphaproteobacteria</taxon>
        <taxon>Hyphomonadales</taxon>
        <taxon>Hyphomonadaceae</taxon>
        <taxon>Hyphomonas</taxon>
    </lineage>
</organism>
<feature type="transmembrane region" description="Helical" evidence="8">
    <location>
        <begin position="38"/>
        <end position="59"/>
    </location>
</feature>
<evidence type="ECO:0000256" key="6">
    <source>
        <dbReference type="ARBA" id="ARBA00022989"/>
    </source>
</evidence>
<feature type="domain" description="EamA" evidence="9">
    <location>
        <begin position="7"/>
        <end position="142"/>
    </location>
</feature>
<keyword evidence="5 8" id="KW-0812">Transmembrane</keyword>
<dbReference type="Gene3D" id="1.10.3730.20">
    <property type="match status" value="1"/>
</dbReference>
<dbReference type="InterPro" id="IPR000620">
    <property type="entry name" value="EamA_dom"/>
</dbReference>
<evidence type="ECO:0000313" key="11">
    <source>
        <dbReference type="Proteomes" id="UP000027037"/>
    </source>
</evidence>
<evidence type="ECO:0000313" key="10">
    <source>
        <dbReference type="EMBL" id="KCZ55813.1"/>
    </source>
</evidence>
<evidence type="ECO:0000256" key="1">
    <source>
        <dbReference type="ARBA" id="ARBA00004651"/>
    </source>
</evidence>
<reference evidence="10 11" key="1">
    <citation type="journal article" date="2014" name="Antonie Van Leeuwenhoek">
        <title>Hyphomonas beringensis sp. nov. and Hyphomonas chukchiensis sp. nov., isolated from surface seawater of the Bering Sea and Chukchi Sea.</title>
        <authorList>
            <person name="Li C."/>
            <person name="Lai Q."/>
            <person name="Li G."/>
            <person name="Dong C."/>
            <person name="Wang J."/>
            <person name="Liao Y."/>
            <person name="Shao Z."/>
        </authorList>
    </citation>
    <scope>NUCLEOTIDE SEQUENCE [LARGE SCALE GENOMIC DNA]</scope>
    <source>
        <strain evidence="10 11">25B14_1</strain>
    </source>
</reference>
<evidence type="ECO:0000256" key="2">
    <source>
        <dbReference type="ARBA" id="ARBA00007362"/>
    </source>
</evidence>
<keyword evidence="7 8" id="KW-0472">Membrane</keyword>
<keyword evidence="11" id="KW-1185">Reference proteome</keyword>
<feature type="transmembrane region" description="Helical" evidence="8">
    <location>
        <begin position="242"/>
        <end position="259"/>
    </location>
</feature>
<dbReference type="AlphaFoldDB" id="A0A062UDM2"/>
<dbReference type="GO" id="GO:0005886">
    <property type="term" value="C:plasma membrane"/>
    <property type="evidence" value="ECO:0007669"/>
    <property type="project" value="UniProtKB-SubCell"/>
</dbReference>
<feature type="transmembrane region" description="Helical" evidence="8">
    <location>
        <begin position="7"/>
        <end position="26"/>
    </location>
</feature>
<feature type="transmembrane region" description="Helical" evidence="8">
    <location>
        <begin position="208"/>
        <end position="230"/>
    </location>
</feature>
<accession>A0A062UDM2</accession>
<dbReference type="PATRIC" id="fig|1280946.3.peg.923"/>
<comment type="subcellular location">
    <subcellularLocation>
        <location evidence="1">Cell membrane</location>
        <topology evidence="1">Multi-pass membrane protein</topology>
    </subcellularLocation>
</comment>
<dbReference type="Proteomes" id="UP000027037">
    <property type="component" value="Unassembled WGS sequence"/>
</dbReference>